<reference evidence="3" key="1">
    <citation type="submission" date="2016-01" db="EMBL/GenBank/DDBJ databases">
        <authorList>
            <person name="Mitreva M."/>
            <person name="Pepin K.H."/>
            <person name="Mihindukulasuriya K.A."/>
            <person name="Fulton R."/>
            <person name="Fronick C."/>
            <person name="O'Laughlin M."/>
            <person name="Miner T."/>
            <person name="Herter B."/>
            <person name="Rosa B.A."/>
            <person name="Cordes M."/>
            <person name="Tomlinson C."/>
            <person name="Wollam A."/>
            <person name="Palsikar V.B."/>
            <person name="Mardis E.R."/>
            <person name="Wilson R.K."/>
        </authorList>
    </citation>
    <scope>NUCLEOTIDE SEQUENCE [LARGE SCALE GENOMIC DNA]</scope>
    <source>
        <strain evidence="3">DNF00019</strain>
    </source>
</reference>
<dbReference type="GO" id="GO:0016787">
    <property type="term" value="F:hydrolase activity"/>
    <property type="evidence" value="ECO:0007669"/>
    <property type="project" value="InterPro"/>
</dbReference>
<proteinExistence type="predicted"/>
<gene>
    <name evidence="2" type="ORF">HMPREF3192_01193</name>
</gene>
<dbReference type="AlphaFoldDB" id="A0A133XQM1"/>
<dbReference type="Proteomes" id="UP000070675">
    <property type="component" value="Unassembled WGS sequence"/>
</dbReference>
<accession>A0A133XQM1</accession>
<sequence>MKVSLFPFQEIALRNLRMKTTEALGAYQRTHTPQVISFTAPTGAGKTIIMTAFIENILFGDESYPEQPDAIFVWLSDSPELNEQSKLKIDTKADKIRLGQCVTITDENFDKEFLEDGHIYFLNTQKIGKDKNLTKMGDNRTYNIWETLGNTVYEKSDRLYFIIDEAHRGMKDKAAAKATTIMQKFIKGSEDDNLVPMPVVIGMSATSERFNKLVEETSSTIQKVVVSPDEVRASGLLKDRIVISYSEESSVNKAMAVLQAAADDWKNKWDHWSQYCFEQHYAYVNPIFVVQVENGSASQKSATDLDECLHKIEERTGIKFAEGEVVHTFGDTDSTITIAGLSVPYEEPSRIQDNKKIKVVFFKENLSTGWDCPRAETMMSFRHAKDATYIAQLLGRMVRTPMQMHVQVDDTLNDVHLFLPFFEKDTVEDVISALQSDEGGNIPTDIYGEPIENKRLVTLTVRPRKSSPSVSKQILGQGILDAFVAHTSSNTSSNLSDHAQENTKELQTASDVQTLDVPEKLQPTAMSIMDNPRKINNIPANINDSTAETDATYVNDPKVATTWVTWNKPSDDMSDKAPIEAKFFDLDREKIVRAINDSGLLTYDVRRIRINDYLKSMFALVRLLTQANIDSAALSGVQSDIVQLISNHVEELKAQGIYDELVQKAKEFKLATKVFDVFGTSIKTSQDETSFFTTDADIDRQFRVAETRLGSEGVGNAYLNKYLDFDRLPELKINVILFAADDESIEKLNNYAKEKYHTLNDKYRRYMVNLTESYRKQYDRIVSDGDIISKHNLRLPETITVPDDANGKVYYDHLFVNDEGFAKIKLNDWEMGVLKEESRRDDFVCWLRNPSRSSWSLCIPYEQDGEIKPTYPDFIIIRKDPVTDGEFIIDVLEPHNPAFNDNLGKAKGFAEYARQNPGVGRIELIRKSKDAAGNVRFKRLDMSMSSVRDKVSKAMTDEELVHIFDTDGKFE</sequence>
<dbReference type="PATRIC" id="fig|1393034.3.peg.1162"/>
<dbReference type="OrthoDB" id="9804145at2"/>
<dbReference type="RefSeq" id="WP_066306130.1">
    <property type="nucleotide sequence ID" value="NZ_KQ959516.1"/>
</dbReference>
<dbReference type="PROSITE" id="PS51192">
    <property type="entry name" value="HELICASE_ATP_BIND_1"/>
    <property type="match status" value="1"/>
</dbReference>
<dbReference type="Pfam" id="PF04851">
    <property type="entry name" value="ResIII"/>
    <property type="match status" value="1"/>
</dbReference>
<keyword evidence="3" id="KW-1185">Reference proteome</keyword>
<evidence type="ECO:0000313" key="2">
    <source>
        <dbReference type="EMBL" id="KXB33221.1"/>
    </source>
</evidence>
<comment type="caution">
    <text evidence="2">The sequence shown here is derived from an EMBL/GenBank/DDBJ whole genome shotgun (WGS) entry which is preliminary data.</text>
</comment>
<dbReference type="InterPro" id="IPR006935">
    <property type="entry name" value="Helicase/UvrB_N"/>
</dbReference>
<dbReference type="InterPro" id="IPR014001">
    <property type="entry name" value="Helicase_ATP-bd"/>
</dbReference>
<evidence type="ECO:0000313" key="3">
    <source>
        <dbReference type="Proteomes" id="UP000070675"/>
    </source>
</evidence>
<protein>
    <submittedName>
        <fullName evidence="2">Type III restriction enzyme, res subunit</fullName>
    </submittedName>
</protein>
<dbReference type="STRING" id="1393034.HMPREF3192_01193"/>
<dbReference type="SUPFAM" id="SSF52540">
    <property type="entry name" value="P-loop containing nucleoside triphosphate hydrolases"/>
    <property type="match status" value="2"/>
</dbReference>
<dbReference type="EMBL" id="LSCR01000040">
    <property type="protein sequence ID" value="KXB33221.1"/>
    <property type="molecule type" value="Genomic_DNA"/>
</dbReference>
<dbReference type="InterPro" id="IPR027417">
    <property type="entry name" value="P-loop_NTPase"/>
</dbReference>
<dbReference type="SMART" id="SM00487">
    <property type="entry name" value="DEXDc"/>
    <property type="match status" value="1"/>
</dbReference>
<evidence type="ECO:0000259" key="1">
    <source>
        <dbReference type="PROSITE" id="PS51192"/>
    </source>
</evidence>
<name>A0A133XQM1_9ACTN</name>
<dbReference type="GO" id="GO:0003677">
    <property type="term" value="F:DNA binding"/>
    <property type="evidence" value="ECO:0007669"/>
    <property type="project" value="InterPro"/>
</dbReference>
<organism evidence="2 3">
    <name type="scientific">Atopobium deltae</name>
    <dbReference type="NCBI Taxonomy" id="1393034"/>
    <lineage>
        <taxon>Bacteria</taxon>
        <taxon>Bacillati</taxon>
        <taxon>Actinomycetota</taxon>
        <taxon>Coriobacteriia</taxon>
        <taxon>Coriobacteriales</taxon>
        <taxon>Atopobiaceae</taxon>
        <taxon>Atopobium</taxon>
    </lineage>
</organism>
<dbReference type="Gene3D" id="3.40.50.300">
    <property type="entry name" value="P-loop containing nucleotide triphosphate hydrolases"/>
    <property type="match status" value="2"/>
</dbReference>
<feature type="domain" description="Helicase ATP-binding" evidence="1">
    <location>
        <begin position="27"/>
        <end position="225"/>
    </location>
</feature>
<dbReference type="GO" id="GO:0005524">
    <property type="term" value="F:ATP binding"/>
    <property type="evidence" value="ECO:0007669"/>
    <property type="project" value="InterPro"/>
</dbReference>